<accession>A0A843WMK7</accession>
<keyword evidence="3" id="KW-1185">Reference proteome</keyword>
<name>A0A843WMK7_COLES</name>
<evidence type="ECO:0000313" key="2">
    <source>
        <dbReference type="EMBL" id="MQM07828.1"/>
    </source>
</evidence>
<gene>
    <name evidence="2" type="ORF">Taro_040674</name>
</gene>
<dbReference type="AlphaFoldDB" id="A0A843WMK7"/>
<organism evidence="2 3">
    <name type="scientific">Colocasia esculenta</name>
    <name type="common">Wild taro</name>
    <name type="synonym">Arum esculentum</name>
    <dbReference type="NCBI Taxonomy" id="4460"/>
    <lineage>
        <taxon>Eukaryota</taxon>
        <taxon>Viridiplantae</taxon>
        <taxon>Streptophyta</taxon>
        <taxon>Embryophyta</taxon>
        <taxon>Tracheophyta</taxon>
        <taxon>Spermatophyta</taxon>
        <taxon>Magnoliopsida</taxon>
        <taxon>Liliopsida</taxon>
        <taxon>Araceae</taxon>
        <taxon>Aroideae</taxon>
        <taxon>Colocasieae</taxon>
        <taxon>Colocasia</taxon>
    </lineage>
</organism>
<dbReference type="EMBL" id="NMUH01003966">
    <property type="protein sequence ID" value="MQM07828.1"/>
    <property type="molecule type" value="Genomic_DNA"/>
</dbReference>
<evidence type="ECO:0000313" key="3">
    <source>
        <dbReference type="Proteomes" id="UP000652761"/>
    </source>
</evidence>
<evidence type="ECO:0000256" key="1">
    <source>
        <dbReference type="SAM" id="MobiDB-lite"/>
    </source>
</evidence>
<reference evidence="2" key="1">
    <citation type="submission" date="2017-07" db="EMBL/GenBank/DDBJ databases">
        <title>Taro Niue Genome Assembly and Annotation.</title>
        <authorList>
            <person name="Atibalentja N."/>
            <person name="Keating K."/>
            <person name="Fields C.J."/>
        </authorList>
    </citation>
    <scope>NUCLEOTIDE SEQUENCE</scope>
    <source>
        <strain evidence="2">Niue_2</strain>
        <tissue evidence="2">Leaf</tissue>
    </source>
</reference>
<sequence>MSLGIPLPTLHCSIIPLERRALVSIYTLSLDLDELSVGYSFCRTSESLFKASVSLLCPWIPTWSTSYLYPNTYDTSRDQQDPNSLSCSRSYLESRWTSGPMHNKASGRVVSRTMTLHTPMGQDQSDERPGVSRTMTLHTPMGQDQSDERPGVS</sequence>
<protein>
    <submittedName>
        <fullName evidence="2">Uncharacterized protein</fullName>
    </submittedName>
</protein>
<proteinExistence type="predicted"/>
<dbReference type="Proteomes" id="UP000652761">
    <property type="component" value="Unassembled WGS sequence"/>
</dbReference>
<feature type="region of interest" description="Disordered" evidence="1">
    <location>
        <begin position="118"/>
        <end position="153"/>
    </location>
</feature>
<comment type="caution">
    <text evidence="2">The sequence shown here is derived from an EMBL/GenBank/DDBJ whole genome shotgun (WGS) entry which is preliminary data.</text>
</comment>